<evidence type="ECO:0000313" key="2">
    <source>
        <dbReference type="EMBL" id="KTD76351.1"/>
    </source>
</evidence>
<dbReference type="PATRIC" id="fig|66969.6.peg.2259"/>
<sequence length="76" mass="8536">MFSKYNTPRPDTSAVVGVVSCVAALATVLLLKAMSSEEVKFEPYLILNGTLDFYPSNDDYDIQSDDEDETPFQFQF</sequence>
<comment type="caution">
    <text evidence="2">The sequence shown here is derived from an EMBL/GenBank/DDBJ whole genome shotgun (WGS) entry which is preliminary data.</text>
</comment>
<dbReference type="EMBL" id="LNZB01000051">
    <property type="protein sequence ID" value="KTD76351.1"/>
    <property type="molecule type" value="Genomic_DNA"/>
</dbReference>
<dbReference type="RefSeq" id="WP_058480719.1">
    <property type="nucleotide sequence ID" value="NZ_LNZB01000051.1"/>
</dbReference>
<dbReference type="AlphaFoldDB" id="A0A0W1A4T6"/>
<name>A0A0W1A4T6_9GAMM</name>
<organism evidence="2 3">
    <name type="scientific">Legionella waltersii</name>
    <dbReference type="NCBI Taxonomy" id="66969"/>
    <lineage>
        <taxon>Bacteria</taxon>
        <taxon>Pseudomonadati</taxon>
        <taxon>Pseudomonadota</taxon>
        <taxon>Gammaproteobacteria</taxon>
        <taxon>Legionellales</taxon>
        <taxon>Legionellaceae</taxon>
        <taxon>Legionella</taxon>
    </lineage>
</organism>
<protein>
    <submittedName>
        <fullName evidence="2">Uncharacterized protein</fullName>
    </submittedName>
</protein>
<keyword evidence="1" id="KW-0472">Membrane</keyword>
<proteinExistence type="predicted"/>
<evidence type="ECO:0000256" key="1">
    <source>
        <dbReference type="SAM" id="Phobius"/>
    </source>
</evidence>
<evidence type="ECO:0000313" key="3">
    <source>
        <dbReference type="Proteomes" id="UP000054729"/>
    </source>
</evidence>
<accession>A0A0W1A4T6</accession>
<keyword evidence="1" id="KW-0812">Transmembrane</keyword>
<dbReference type="Proteomes" id="UP000054729">
    <property type="component" value="Unassembled WGS sequence"/>
</dbReference>
<keyword evidence="1" id="KW-1133">Transmembrane helix</keyword>
<gene>
    <name evidence="2" type="ORF">Lwal_2073</name>
</gene>
<reference evidence="2 3" key="1">
    <citation type="submission" date="2015-11" db="EMBL/GenBank/DDBJ databases">
        <title>Genomic analysis of 38 Legionella species identifies large and diverse effector repertoires.</title>
        <authorList>
            <person name="Burstein D."/>
            <person name="Amaro F."/>
            <person name="Zusman T."/>
            <person name="Lifshitz Z."/>
            <person name="Cohen O."/>
            <person name="Gilbert J.A."/>
            <person name="Pupko T."/>
            <person name="Shuman H.A."/>
            <person name="Segal G."/>
        </authorList>
    </citation>
    <scope>NUCLEOTIDE SEQUENCE [LARGE SCALE GENOMIC DNA]</scope>
    <source>
        <strain evidence="2 3">ATCC 51914</strain>
    </source>
</reference>
<feature type="transmembrane region" description="Helical" evidence="1">
    <location>
        <begin position="12"/>
        <end position="31"/>
    </location>
</feature>
<keyword evidence="3" id="KW-1185">Reference proteome</keyword>